<dbReference type="Proteomes" id="UP000316449">
    <property type="component" value="Unassembled WGS sequence"/>
</dbReference>
<dbReference type="AlphaFoldDB" id="A0A520MSF2"/>
<evidence type="ECO:0000313" key="2">
    <source>
        <dbReference type="Proteomes" id="UP000316449"/>
    </source>
</evidence>
<dbReference type="EMBL" id="SHBK01000016">
    <property type="protein sequence ID" value="RZO24117.1"/>
    <property type="molecule type" value="Genomic_DNA"/>
</dbReference>
<dbReference type="InterPro" id="IPR007139">
    <property type="entry name" value="DUF349"/>
</dbReference>
<accession>A0A520MSF2</accession>
<organism evidence="1 2">
    <name type="scientific">SAR86 cluster bacterium</name>
    <dbReference type="NCBI Taxonomy" id="2030880"/>
    <lineage>
        <taxon>Bacteria</taxon>
        <taxon>Pseudomonadati</taxon>
        <taxon>Pseudomonadota</taxon>
        <taxon>Gammaproteobacteria</taxon>
        <taxon>SAR86 cluster</taxon>
    </lineage>
</organism>
<proteinExistence type="predicted"/>
<dbReference type="Pfam" id="PF03993">
    <property type="entry name" value="DUF349"/>
    <property type="match status" value="1"/>
</dbReference>
<sequence>METHKILFESLDKAEKHFEAGEIRLAQKLVNEVSRSMKSEGKVSNKLRHRFNFMSAQSRYFNDISSFATNPKRNEIIKEIEALIAKPHENPKKQANEIHGLQTKWQLLDQSSKPAGREQWTTFKNLTDKAWEPCAQYYEELKIIKISNAKEREKIIQTLVQYTNDHSDKWPGLIDMSRFLSKSFQSWQNYAPVLDEDFINLKTAYQNAKKPINNAIKEQENKNYKIKDSLIEKVKLINDEDTQTCIQKFKKIKREYQDIGPAGKKNEPILWKKLNEAADRFFEADKALVNEELDVIKSLANDLTNDDCSIHEIKNKITELNKTRKSPEFIKLQKAIKTHENKKIDEINAEKTKIYQDLLNYLETADEIHSVIHNEIFKTLKKPHYLGDKDELLKCTVKLELIAKIDPPTSDKGIKQLLALEMLQNKFSGAKTTNEEIKDLLISFINNLESKKISAGEKKLWKRVSEVINKVSKQLP</sequence>
<evidence type="ECO:0000313" key="1">
    <source>
        <dbReference type="EMBL" id="RZO24117.1"/>
    </source>
</evidence>
<protein>
    <submittedName>
        <fullName evidence="1">DUF349 domain-containing protein</fullName>
    </submittedName>
</protein>
<gene>
    <name evidence="1" type="ORF">EVA98_01855</name>
</gene>
<name>A0A520MSF2_9GAMM</name>
<reference evidence="1 2" key="1">
    <citation type="submission" date="2019-02" db="EMBL/GenBank/DDBJ databases">
        <title>Prokaryotic population dynamics and viral predation in marine succession experiment using metagenomics: the confinement effect.</title>
        <authorList>
            <person name="Haro-Moreno J.M."/>
            <person name="Rodriguez-Valera F."/>
            <person name="Lopez-Perez M."/>
        </authorList>
    </citation>
    <scope>NUCLEOTIDE SEQUENCE [LARGE SCALE GENOMIC DNA]</scope>
    <source>
        <strain evidence="1">MED-G165</strain>
    </source>
</reference>
<comment type="caution">
    <text evidence="1">The sequence shown here is derived from an EMBL/GenBank/DDBJ whole genome shotgun (WGS) entry which is preliminary data.</text>
</comment>